<evidence type="ECO:0000313" key="3">
    <source>
        <dbReference type="EMBL" id="GJM49541.1"/>
    </source>
</evidence>
<reference evidence="3 6" key="1">
    <citation type="submission" date="2021-11" db="EMBL/GenBank/DDBJ databases">
        <title>Draft genome sequence of Capnocytophaga sp. strain KC07075 isolated from cat oral cavity.</title>
        <authorList>
            <person name="Suzuki M."/>
            <person name="Imaoka K."/>
            <person name="Kimura M."/>
            <person name="Morikawa S."/>
            <person name="Maeda K."/>
        </authorList>
    </citation>
    <scope>NUCLEOTIDE SEQUENCE</scope>
    <source>
        <strain evidence="3">KC07075</strain>
        <strain evidence="4 6">KC07079</strain>
    </source>
</reference>
<dbReference type="SUPFAM" id="SSF56954">
    <property type="entry name" value="Outer membrane efflux proteins (OEP)"/>
    <property type="match status" value="1"/>
</dbReference>
<comment type="similarity">
    <text evidence="1">Belongs to the outer membrane factor (OMF) (TC 1.B.17) family.</text>
</comment>
<dbReference type="GO" id="GO:0015562">
    <property type="term" value="F:efflux transmembrane transporter activity"/>
    <property type="evidence" value="ECO:0007669"/>
    <property type="project" value="InterPro"/>
</dbReference>
<dbReference type="Gene3D" id="1.20.1600.10">
    <property type="entry name" value="Outer membrane efflux proteins (OEP)"/>
    <property type="match status" value="1"/>
</dbReference>
<feature type="coiled-coil region" evidence="2">
    <location>
        <begin position="198"/>
        <end position="232"/>
    </location>
</feature>
<dbReference type="PANTHER" id="PTHR30203:SF30">
    <property type="entry name" value="OUTER MEMBRANE PROTEIN-RELATED"/>
    <property type="match status" value="1"/>
</dbReference>
<keyword evidence="2" id="KW-0175">Coiled coil</keyword>
<comment type="caution">
    <text evidence="3">The sequence shown here is derived from an EMBL/GenBank/DDBJ whole genome shotgun (WGS) entry which is preliminary data.</text>
</comment>
<gene>
    <name evidence="3" type="ORF">RCZ15_05160</name>
    <name evidence="4" type="ORF">RCZ16_00680</name>
</gene>
<dbReference type="Proteomes" id="UP001207736">
    <property type="component" value="Unassembled WGS sequence"/>
</dbReference>
<evidence type="ECO:0000313" key="4">
    <source>
        <dbReference type="EMBL" id="GJM51750.1"/>
    </source>
</evidence>
<dbReference type="Proteomes" id="UP001208692">
    <property type="component" value="Unassembled WGS sequence"/>
</dbReference>
<dbReference type="EMBL" id="BQKB01000003">
    <property type="protein sequence ID" value="GJM51750.1"/>
    <property type="molecule type" value="Genomic_DNA"/>
</dbReference>
<evidence type="ECO:0000313" key="5">
    <source>
        <dbReference type="Proteomes" id="UP001207736"/>
    </source>
</evidence>
<dbReference type="EMBL" id="BQKA01000010">
    <property type="protein sequence ID" value="GJM49541.1"/>
    <property type="molecule type" value="Genomic_DNA"/>
</dbReference>
<dbReference type="Pfam" id="PF02321">
    <property type="entry name" value="OEP"/>
    <property type="match status" value="2"/>
</dbReference>
<dbReference type="AlphaFoldDB" id="A0AAV5AQG7"/>
<evidence type="ECO:0000256" key="1">
    <source>
        <dbReference type="ARBA" id="ARBA00007613"/>
    </source>
</evidence>
<accession>A0AAV5AQG7</accession>
<protein>
    <submittedName>
        <fullName evidence="3">MarR family transcriptional regulator</fullName>
    </submittedName>
</protein>
<sequence>MYKEVSPERTDELKASAKSMQNVKISDKWITDRNSSTDFSFDWINDLKDPQLDALITEAHQYNADMIIAQEQLTQAELAMQIAASNLYPSVNAVANTTNNLIKGSHIHNLALKANWELDIWGKNKSGQMANQAQYFSLKYQNEKLKQSITAMVCKAYFLSVAGHIQQEKVAHFLTLTQDLEKLYTLRAKVGTANAIDVSNIRSEIIALEGQLERIQNANREAKRTLELLTSKYPQGTQPTAEQFTQLKTALPESFPFSLLENRPDVLANQYLIESAFYQVQEAKLSRLPSINIGLSEGAAFTNIDALNTLYSNPLVNLGGGVVAPIFNYGALKRNVEIRNSQERQAVEMYAKTMLNALAEVESAMSNSVSIEKQIDFGQRAVAELEKNITLTKKQIQVGTADSFILLQKQRNLLRKEMSLIDLELQNRIERINLYMALGGGQAW</sequence>
<name>A0AAV5AQG7_9FLAO</name>
<evidence type="ECO:0000313" key="6">
    <source>
        <dbReference type="Proteomes" id="UP001208692"/>
    </source>
</evidence>
<dbReference type="InterPro" id="IPR003423">
    <property type="entry name" value="OMP_efflux"/>
</dbReference>
<keyword evidence="6" id="KW-1185">Reference proteome</keyword>
<dbReference type="PANTHER" id="PTHR30203">
    <property type="entry name" value="OUTER MEMBRANE CATION EFFLUX PROTEIN"/>
    <property type="match status" value="1"/>
</dbReference>
<organism evidence="3 5">
    <name type="scientific">Capnocytophaga catalasegens</name>
    <dbReference type="NCBI Taxonomy" id="1004260"/>
    <lineage>
        <taxon>Bacteria</taxon>
        <taxon>Pseudomonadati</taxon>
        <taxon>Bacteroidota</taxon>
        <taxon>Flavobacteriia</taxon>
        <taxon>Flavobacteriales</taxon>
        <taxon>Flavobacteriaceae</taxon>
        <taxon>Capnocytophaga</taxon>
    </lineage>
</organism>
<proteinExistence type="inferred from homology"/>
<evidence type="ECO:0000256" key="2">
    <source>
        <dbReference type="SAM" id="Coils"/>
    </source>
</evidence>
<dbReference type="InterPro" id="IPR010131">
    <property type="entry name" value="MdtP/NodT-like"/>
</dbReference>
<dbReference type="Gene3D" id="2.20.200.10">
    <property type="entry name" value="Outer membrane efflux proteins (OEP)"/>
    <property type="match status" value="1"/>
</dbReference>